<dbReference type="GO" id="GO:0016020">
    <property type="term" value="C:membrane"/>
    <property type="evidence" value="ECO:0007669"/>
    <property type="project" value="UniProtKB-SubCell"/>
</dbReference>
<dbReference type="GO" id="GO:0006885">
    <property type="term" value="P:regulation of pH"/>
    <property type="evidence" value="ECO:0007669"/>
    <property type="project" value="TreeGrafter"/>
</dbReference>
<dbReference type="Proteomes" id="UP001054252">
    <property type="component" value="Unassembled WGS sequence"/>
</dbReference>
<keyword evidence="7" id="KW-0406">Ion transport</keyword>
<keyword evidence="8 10" id="KW-0472">Membrane</keyword>
<feature type="transmembrane region" description="Helical" evidence="10">
    <location>
        <begin position="226"/>
        <end position="247"/>
    </location>
</feature>
<reference evidence="14 15" key="1">
    <citation type="journal article" date="2021" name="Commun. Biol.">
        <title>The genome of Shorea leprosula (Dipterocarpaceae) highlights the ecological relevance of drought in aseasonal tropical rainforests.</title>
        <authorList>
            <person name="Ng K.K.S."/>
            <person name="Kobayashi M.J."/>
            <person name="Fawcett J.A."/>
            <person name="Hatakeyama M."/>
            <person name="Paape T."/>
            <person name="Ng C.H."/>
            <person name="Ang C.C."/>
            <person name="Tnah L.H."/>
            <person name="Lee C.T."/>
            <person name="Nishiyama T."/>
            <person name="Sese J."/>
            <person name="O'Brien M.J."/>
            <person name="Copetti D."/>
            <person name="Mohd Noor M.I."/>
            <person name="Ong R.C."/>
            <person name="Putra M."/>
            <person name="Sireger I.Z."/>
            <person name="Indrioko S."/>
            <person name="Kosugi Y."/>
            <person name="Izuno A."/>
            <person name="Isagi Y."/>
            <person name="Lee S.L."/>
            <person name="Shimizu K.K."/>
        </authorList>
    </citation>
    <scope>NUCLEOTIDE SEQUENCE [LARGE SCALE GENOMIC DNA]</scope>
    <source>
        <strain evidence="14">214</strain>
    </source>
</reference>
<keyword evidence="4 10" id="KW-0812">Transmembrane</keyword>
<sequence>MAGNITEEAFRFNGSCWRFIPVYSEGIWNLKPGEYMFGHALLRLHIQLALMIILTSSMHFFLGRLHLPRLVSELMTGIILGPTVLGEYFPSLSQALFSSQSLRLLSTLVRFGFLFSLFLIGVKMDISLLKKSGAIPWVIGCASMLTPWVVITLFDGGQSFEDWTVVYKALISTTRFPVVACLLMDLKIINTELGCIALSSSLICEIADVTGLLLSNSARAEGNASLHVPLGSFIFALTFVLFVVVIVRPIMYWIIKQTPEMKPVKESYTIFIMVAVMFMAVLTDIVGLHFVFTSIVFGFAIPSWSPLASTLVERFDAMVSGMLIPLLSIYCGLKTNLWSLSKGLVLSIIPQAVSGLVVKIIVTMAIATCFKMPMKDTAALGLMLCAKGIVELGMVVDLSDDHQMNTTAAFTMVILTIFTISAIIPFLVRKLHPSQRYTSYHKRNILQCPKNVELCMLVCSFKQDDAIAAVKLLEISNPTKESPLSTYCLYLKKLTGGATPMLINHQLYKKNSSSEHWQPIFSIFNYFKLQNLGLANLQVFTAISPAALMHEVICRLAFEKPISLITVPFHRRWNFKGDLIVDSSALRNININVLDKAPCSVGILVDRCTLSGSSTLFTKLSIYCIAVLYLGGEDDREALAYAKRIAGCATVQVTVIRFIPEDHSSSEWDDVLDNEFLKDIKHGNGGYANITYTEKTVRDGSEMALIIQSMGDDYDLVMVGRRHKSSMLTSGLEEWVELPELGLIGDLLASPEIKSAYSVLIVQNQITEKK</sequence>
<dbReference type="Pfam" id="PF23256">
    <property type="entry name" value="CHX17_2nd"/>
    <property type="match status" value="1"/>
</dbReference>
<keyword evidence="3" id="KW-0633">Potassium transport</keyword>
<evidence type="ECO:0000259" key="11">
    <source>
        <dbReference type="Pfam" id="PF00999"/>
    </source>
</evidence>
<dbReference type="InterPro" id="IPR057291">
    <property type="entry name" value="CHX17_2nd"/>
</dbReference>
<comment type="similarity">
    <text evidence="9">Belongs to the monovalent cation:proton antiporter 2 (CPA2) transporter (TC 2.A.37) family. CHX (TC 2.A.37.4) subfamily.</text>
</comment>
<dbReference type="GO" id="GO:0012505">
    <property type="term" value="C:endomembrane system"/>
    <property type="evidence" value="ECO:0007669"/>
    <property type="project" value="TreeGrafter"/>
</dbReference>
<dbReference type="InterPro" id="IPR057290">
    <property type="entry name" value="CHX17_C"/>
</dbReference>
<evidence type="ECO:0000256" key="4">
    <source>
        <dbReference type="ARBA" id="ARBA00022692"/>
    </source>
</evidence>
<evidence type="ECO:0000256" key="3">
    <source>
        <dbReference type="ARBA" id="ARBA00022538"/>
    </source>
</evidence>
<feature type="transmembrane region" description="Helical" evidence="10">
    <location>
        <begin position="348"/>
        <end position="370"/>
    </location>
</feature>
<dbReference type="PANTHER" id="PTHR32468:SF22">
    <property type="entry name" value="CATION_H(+) ANTIPORTER 3-LIKE"/>
    <property type="match status" value="1"/>
</dbReference>
<evidence type="ECO:0000256" key="2">
    <source>
        <dbReference type="ARBA" id="ARBA00022448"/>
    </source>
</evidence>
<feature type="transmembrane region" description="Helical" evidence="10">
    <location>
        <begin position="44"/>
        <end position="63"/>
    </location>
</feature>
<evidence type="ECO:0000313" key="14">
    <source>
        <dbReference type="EMBL" id="GKV28225.1"/>
    </source>
</evidence>
<evidence type="ECO:0000256" key="5">
    <source>
        <dbReference type="ARBA" id="ARBA00022958"/>
    </source>
</evidence>
<feature type="transmembrane region" description="Helical" evidence="10">
    <location>
        <begin position="408"/>
        <end position="428"/>
    </location>
</feature>
<dbReference type="Pfam" id="PF00999">
    <property type="entry name" value="Na_H_Exchanger"/>
    <property type="match status" value="1"/>
</dbReference>
<feature type="domain" description="Cation/H+ exchanger transmembrane" evidence="11">
    <location>
        <begin position="52"/>
        <end position="428"/>
    </location>
</feature>
<dbReference type="Gene3D" id="3.40.50.12370">
    <property type="match status" value="1"/>
</dbReference>
<comment type="caution">
    <text evidence="14">The sequence shown here is derived from an EMBL/GenBank/DDBJ whole genome shotgun (WGS) entry which is preliminary data.</text>
</comment>
<protein>
    <recommendedName>
        <fullName evidence="16">Cation/H+ exchanger domain-containing protein</fullName>
    </recommendedName>
</protein>
<dbReference type="AlphaFoldDB" id="A0AAV5KU84"/>
<feature type="domain" description="Cation/H(+) antiporter C-terminal" evidence="13">
    <location>
        <begin position="624"/>
        <end position="765"/>
    </location>
</feature>
<keyword evidence="6 10" id="KW-1133">Transmembrane helix</keyword>
<feature type="transmembrane region" description="Helical" evidence="10">
    <location>
        <begin position="70"/>
        <end position="89"/>
    </location>
</feature>
<feature type="transmembrane region" description="Helical" evidence="10">
    <location>
        <begin position="101"/>
        <end position="122"/>
    </location>
</feature>
<evidence type="ECO:0000256" key="10">
    <source>
        <dbReference type="SAM" id="Phobius"/>
    </source>
</evidence>
<dbReference type="InterPro" id="IPR050794">
    <property type="entry name" value="CPA2_transporter"/>
</dbReference>
<evidence type="ECO:0000259" key="13">
    <source>
        <dbReference type="Pfam" id="PF23259"/>
    </source>
</evidence>
<dbReference type="GO" id="GO:0015297">
    <property type="term" value="F:antiporter activity"/>
    <property type="evidence" value="ECO:0007669"/>
    <property type="project" value="InterPro"/>
</dbReference>
<evidence type="ECO:0000256" key="8">
    <source>
        <dbReference type="ARBA" id="ARBA00023136"/>
    </source>
</evidence>
<evidence type="ECO:0000259" key="12">
    <source>
        <dbReference type="Pfam" id="PF23256"/>
    </source>
</evidence>
<dbReference type="GO" id="GO:1902600">
    <property type="term" value="P:proton transmembrane transport"/>
    <property type="evidence" value="ECO:0007669"/>
    <property type="project" value="InterPro"/>
</dbReference>
<dbReference type="GO" id="GO:0006813">
    <property type="term" value="P:potassium ion transport"/>
    <property type="evidence" value="ECO:0007669"/>
    <property type="project" value="UniProtKB-KW"/>
</dbReference>
<dbReference type="InterPro" id="IPR038770">
    <property type="entry name" value="Na+/solute_symporter_sf"/>
</dbReference>
<evidence type="ECO:0000256" key="1">
    <source>
        <dbReference type="ARBA" id="ARBA00004141"/>
    </source>
</evidence>
<keyword evidence="2" id="KW-0813">Transport</keyword>
<dbReference type="Gene3D" id="1.20.1530.20">
    <property type="match status" value="1"/>
</dbReference>
<dbReference type="InterPro" id="IPR006153">
    <property type="entry name" value="Cation/H_exchanger_TM"/>
</dbReference>
<name>A0AAV5KU84_9ROSI</name>
<evidence type="ECO:0008006" key="16">
    <source>
        <dbReference type="Google" id="ProtNLM"/>
    </source>
</evidence>
<accession>A0AAV5KU84</accession>
<proteinExistence type="inferred from homology"/>
<dbReference type="PANTHER" id="PTHR32468">
    <property type="entry name" value="CATION/H + ANTIPORTER"/>
    <property type="match status" value="1"/>
</dbReference>
<evidence type="ECO:0000313" key="15">
    <source>
        <dbReference type="Proteomes" id="UP001054252"/>
    </source>
</evidence>
<feature type="transmembrane region" description="Helical" evidence="10">
    <location>
        <begin position="134"/>
        <end position="154"/>
    </location>
</feature>
<feature type="domain" description="Cation/H(+) antiporter central" evidence="12">
    <location>
        <begin position="527"/>
        <end position="612"/>
    </location>
</feature>
<evidence type="ECO:0000256" key="6">
    <source>
        <dbReference type="ARBA" id="ARBA00022989"/>
    </source>
</evidence>
<dbReference type="EMBL" id="BPVZ01000079">
    <property type="protein sequence ID" value="GKV28225.1"/>
    <property type="molecule type" value="Genomic_DNA"/>
</dbReference>
<dbReference type="Pfam" id="PF23259">
    <property type="entry name" value="CHX17_C"/>
    <property type="match status" value="1"/>
</dbReference>
<feature type="transmembrane region" description="Helical" evidence="10">
    <location>
        <begin position="377"/>
        <end position="396"/>
    </location>
</feature>
<feature type="transmembrane region" description="Helical" evidence="10">
    <location>
        <begin position="268"/>
        <end position="301"/>
    </location>
</feature>
<comment type="subcellular location">
    <subcellularLocation>
        <location evidence="1">Membrane</location>
        <topology evidence="1">Multi-pass membrane protein</topology>
    </subcellularLocation>
</comment>
<keyword evidence="15" id="KW-1185">Reference proteome</keyword>
<keyword evidence="5" id="KW-0630">Potassium</keyword>
<evidence type="ECO:0000256" key="7">
    <source>
        <dbReference type="ARBA" id="ARBA00023065"/>
    </source>
</evidence>
<evidence type="ECO:0000256" key="9">
    <source>
        <dbReference type="ARBA" id="ARBA00038341"/>
    </source>
</evidence>
<gene>
    <name evidence="14" type="ORF">SLEP1_g37306</name>
</gene>
<organism evidence="14 15">
    <name type="scientific">Rubroshorea leprosula</name>
    <dbReference type="NCBI Taxonomy" id="152421"/>
    <lineage>
        <taxon>Eukaryota</taxon>
        <taxon>Viridiplantae</taxon>
        <taxon>Streptophyta</taxon>
        <taxon>Embryophyta</taxon>
        <taxon>Tracheophyta</taxon>
        <taxon>Spermatophyta</taxon>
        <taxon>Magnoliopsida</taxon>
        <taxon>eudicotyledons</taxon>
        <taxon>Gunneridae</taxon>
        <taxon>Pentapetalae</taxon>
        <taxon>rosids</taxon>
        <taxon>malvids</taxon>
        <taxon>Malvales</taxon>
        <taxon>Dipterocarpaceae</taxon>
        <taxon>Rubroshorea</taxon>
    </lineage>
</organism>